<feature type="compositionally biased region" description="Basic and acidic residues" evidence="1">
    <location>
        <begin position="74"/>
        <end position="94"/>
    </location>
</feature>
<sequence>MSSTASGPYADLHVHTTRSDGSLAPGAVPEAAARAGLSVVAITDHDTMAPFEGPTIGADEWIDGMESDAGPSGGEERRVDPSAGGEHTDSGDGHRDVTLVAGIELRVQPDGDQAVDLLGYGLRRTDALTAVLDRIQQDRRERGRAIVERVEDRLGIDLDVAIGDGFGRPHVARAIGEHPETDLGYQDAFDELIGDDGPCYVSRELPSFERGRRLLGEACDVVGLAHPLRYRDPARALDLAIELDAVELAYPYNRPVDTTPVERAIERGDLLATGGSDAHGERLGFAGLDRTEYDRLAPDGWRS</sequence>
<dbReference type="InterPro" id="IPR004013">
    <property type="entry name" value="PHP_dom"/>
</dbReference>
<dbReference type="SUPFAM" id="SSF89550">
    <property type="entry name" value="PHP domain-like"/>
    <property type="match status" value="1"/>
</dbReference>
<dbReference type="Pfam" id="PF02811">
    <property type="entry name" value="PHP"/>
    <property type="match status" value="1"/>
</dbReference>
<dbReference type="Gene3D" id="3.20.20.140">
    <property type="entry name" value="Metal-dependent hydrolases"/>
    <property type="match status" value="1"/>
</dbReference>
<dbReference type="Proteomes" id="UP001595846">
    <property type="component" value="Unassembled WGS sequence"/>
</dbReference>
<feature type="region of interest" description="Disordered" evidence="1">
    <location>
        <begin position="54"/>
        <end position="94"/>
    </location>
</feature>
<gene>
    <name evidence="3" type="ORF">ACFOUR_10955</name>
</gene>
<evidence type="ECO:0000259" key="2">
    <source>
        <dbReference type="SMART" id="SM00481"/>
    </source>
</evidence>
<feature type="region of interest" description="Disordered" evidence="1">
    <location>
        <begin position="1"/>
        <end position="26"/>
    </location>
</feature>
<organism evidence="3 4">
    <name type="scientific">Halovivax cerinus</name>
    <dbReference type="NCBI Taxonomy" id="1487865"/>
    <lineage>
        <taxon>Archaea</taxon>
        <taxon>Methanobacteriati</taxon>
        <taxon>Methanobacteriota</taxon>
        <taxon>Stenosarchaea group</taxon>
        <taxon>Halobacteria</taxon>
        <taxon>Halobacteriales</taxon>
        <taxon>Natrialbaceae</taxon>
        <taxon>Halovivax</taxon>
    </lineage>
</organism>
<dbReference type="EMBL" id="JBHSAQ010000009">
    <property type="protein sequence ID" value="MFC3958882.1"/>
    <property type="molecule type" value="Genomic_DNA"/>
</dbReference>
<protein>
    <submittedName>
        <fullName evidence="3">PHP domain-containing protein</fullName>
    </submittedName>
</protein>
<dbReference type="RefSeq" id="WP_256532714.1">
    <property type="nucleotide sequence ID" value="NZ_CP101824.1"/>
</dbReference>
<dbReference type="PANTHER" id="PTHR42924:SF18">
    <property type="entry name" value="POLYMERASE_HISTIDINOL PHOSPHATASE N-TERMINAL DOMAIN-CONTAINING PROTEIN"/>
    <property type="match status" value="1"/>
</dbReference>
<name>A0ABD5NP79_9EURY</name>
<accession>A0ABD5NP79</accession>
<comment type="caution">
    <text evidence="3">The sequence shown here is derived from an EMBL/GenBank/DDBJ whole genome shotgun (WGS) entry which is preliminary data.</text>
</comment>
<proteinExistence type="predicted"/>
<keyword evidence="4" id="KW-1185">Reference proteome</keyword>
<evidence type="ECO:0000313" key="3">
    <source>
        <dbReference type="EMBL" id="MFC3958882.1"/>
    </source>
</evidence>
<dbReference type="AlphaFoldDB" id="A0ABD5NP79"/>
<dbReference type="PANTHER" id="PTHR42924">
    <property type="entry name" value="EXONUCLEASE"/>
    <property type="match status" value="1"/>
</dbReference>
<feature type="domain" description="Polymerase/histidinol phosphatase N-terminal" evidence="2">
    <location>
        <begin position="10"/>
        <end position="109"/>
    </location>
</feature>
<evidence type="ECO:0000256" key="1">
    <source>
        <dbReference type="SAM" id="MobiDB-lite"/>
    </source>
</evidence>
<reference evidence="3 4" key="1">
    <citation type="journal article" date="2019" name="Int. J. Syst. Evol. Microbiol.">
        <title>The Global Catalogue of Microorganisms (GCM) 10K type strain sequencing project: providing services to taxonomists for standard genome sequencing and annotation.</title>
        <authorList>
            <consortium name="The Broad Institute Genomics Platform"/>
            <consortium name="The Broad Institute Genome Sequencing Center for Infectious Disease"/>
            <person name="Wu L."/>
            <person name="Ma J."/>
        </authorList>
    </citation>
    <scope>NUCLEOTIDE SEQUENCE [LARGE SCALE GENOMIC DNA]</scope>
    <source>
        <strain evidence="3 4">IBRC-M 10256</strain>
    </source>
</reference>
<evidence type="ECO:0000313" key="4">
    <source>
        <dbReference type="Proteomes" id="UP001595846"/>
    </source>
</evidence>
<dbReference type="InterPro" id="IPR052018">
    <property type="entry name" value="PHP_domain"/>
</dbReference>
<dbReference type="InterPro" id="IPR003141">
    <property type="entry name" value="Pol/His_phosphatase_N"/>
</dbReference>
<dbReference type="SMART" id="SM00481">
    <property type="entry name" value="POLIIIAc"/>
    <property type="match status" value="1"/>
</dbReference>
<dbReference type="InterPro" id="IPR016195">
    <property type="entry name" value="Pol/histidinol_Pase-like"/>
</dbReference>
<dbReference type="Gene3D" id="1.10.150.650">
    <property type="match status" value="1"/>
</dbReference>
<dbReference type="GeneID" id="73901817"/>